<keyword evidence="3" id="KW-1185">Reference proteome</keyword>
<protein>
    <submittedName>
        <fullName evidence="2">Uncharacterized protein</fullName>
    </submittedName>
</protein>
<evidence type="ECO:0000256" key="1">
    <source>
        <dbReference type="SAM" id="MobiDB-lite"/>
    </source>
</evidence>
<name>A0A8W8MME9_MAGGI</name>
<proteinExistence type="predicted"/>
<dbReference type="EnsemblMetazoa" id="G33116.1">
    <property type="protein sequence ID" value="G33116.1:cds"/>
    <property type="gene ID" value="G33116"/>
</dbReference>
<feature type="region of interest" description="Disordered" evidence="1">
    <location>
        <begin position="1"/>
        <end position="36"/>
    </location>
</feature>
<dbReference type="Proteomes" id="UP000005408">
    <property type="component" value="Unassembled WGS sequence"/>
</dbReference>
<sequence>MTRRVTRTNRDKTQRSDISDDNDSHQETELHDNSDVISLEAESDGERFDPTEGNPAAFAGPNKLYEIVKKEGKFKIGLGKIKQFLNNEDAYSLYKPIRRTFPRSKVVVDTIDSMWDGD</sequence>
<evidence type="ECO:0000313" key="2">
    <source>
        <dbReference type="EnsemblMetazoa" id="G33116.1:cds"/>
    </source>
</evidence>
<accession>A0A8W8MME9</accession>
<evidence type="ECO:0000313" key="3">
    <source>
        <dbReference type="Proteomes" id="UP000005408"/>
    </source>
</evidence>
<organism evidence="2 3">
    <name type="scientific">Magallana gigas</name>
    <name type="common">Pacific oyster</name>
    <name type="synonym">Crassostrea gigas</name>
    <dbReference type="NCBI Taxonomy" id="29159"/>
    <lineage>
        <taxon>Eukaryota</taxon>
        <taxon>Metazoa</taxon>
        <taxon>Spiralia</taxon>
        <taxon>Lophotrochozoa</taxon>
        <taxon>Mollusca</taxon>
        <taxon>Bivalvia</taxon>
        <taxon>Autobranchia</taxon>
        <taxon>Pteriomorphia</taxon>
        <taxon>Ostreida</taxon>
        <taxon>Ostreoidea</taxon>
        <taxon>Ostreidae</taxon>
        <taxon>Magallana</taxon>
    </lineage>
</organism>
<reference evidence="2" key="1">
    <citation type="submission" date="2022-08" db="UniProtKB">
        <authorList>
            <consortium name="EnsemblMetazoa"/>
        </authorList>
    </citation>
    <scope>IDENTIFICATION</scope>
    <source>
        <strain evidence="2">05x7-T-G4-1.051#20</strain>
    </source>
</reference>
<feature type="compositionally biased region" description="Basic and acidic residues" evidence="1">
    <location>
        <begin position="8"/>
        <end position="34"/>
    </location>
</feature>
<dbReference type="AlphaFoldDB" id="A0A8W8MME9"/>